<dbReference type="RefSeq" id="WP_210060300.1">
    <property type="nucleotide sequence ID" value="NZ_JAGGLJ010000004.1"/>
</dbReference>
<dbReference type="PANTHER" id="PTHR43281:SF1">
    <property type="entry name" value="FARNESYL DIPHOSPHATE SYNTHASE"/>
    <property type="match status" value="1"/>
</dbReference>
<sequence>MDNYNDIISAIDNYIYKNFTAADEYQKKVYESMRYSLSSGGKRIRPLLGILSYMSIGKTEDYEKVLPYASAVELIHTYSLIHDDLPAMDNDDIRRGKPTNHKVYSEAIAILAGDGLLNMATEVIARELENYTDIEDMKRGARALKYIFTCSGVHGMIGGQVIDMVYTNDMNLDICESMYKLKTAALIRASIVASAIVAGASDDEIAILEEFSNCIGIAYQIRDDILDKEEDLEEDRNTMLKFKTVEELENRIESLTNRAQNELDSLSDYDTTEIKKLAWLLMNRGN</sequence>
<dbReference type="Gene3D" id="1.10.600.10">
    <property type="entry name" value="Farnesyl Diphosphate Synthase"/>
    <property type="match status" value="1"/>
</dbReference>
<dbReference type="PROSITE" id="PS00723">
    <property type="entry name" value="POLYPRENYL_SYNTHASE_1"/>
    <property type="match status" value="1"/>
</dbReference>
<keyword evidence="3 7" id="KW-0808">Transferase</keyword>
<dbReference type="SUPFAM" id="SSF48576">
    <property type="entry name" value="Terpenoid synthases"/>
    <property type="match status" value="1"/>
</dbReference>
<evidence type="ECO:0000313" key="8">
    <source>
        <dbReference type="EMBL" id="MBP2024994.1"/>
    </source>
</evidence>
<keyword evidence="5" id="KW-0460">Magnesium</keyword>
<comment type="caution">
    <text evidence="8">The sequence shown here is derived from an EMBL/GenBank/DDBJ whole genome shotgun (WGS) entry which is preliminary data.</text>
</comment>
<evidence type="ECO:0000256" key="5">
    <source>
        <dbReference type="ARBA" id="ARBA00022842"/>
    </source>
</evidence>
<dbReference type="PROSITE" id="PS00444">
    <property type="entry name" value="POLYPRENYL_SYNTHASE_2"/>
    <property type="match status" value="1"/>
</dbReference>
<dbReference type="InterPro" id="IPR000092">
    <property type="entry name" value="Polyprenyl_synt"/>
</dbReference>
<organism evidence="8 9">
    <name type="scientific">Peptoniphilus stercorisuis</name>
    <dbReference type="NCBI Taxonomy" id="1436965"/>
    <lineage>
        <taxon>Bacteria</taxon>
        <taxon>Bacillati</taxon>
        <taxon>Bacillota</taxon>
        <taxon>Tissierellia</taxon>
        <taxon>Tissierellales</taxon>
        <taxon>Peptoniphilaceae</taxon>
        <taxon>Peptoniphilus</taxon>
    </lineage>
</organism>
<dbReference type="Proteomes" id="UP001519306">
    <property type="component" value="Unassembled WGS sequence"/>
</dbReference>
<name>A0ABS4KEC8_9FIRM</name>
<proteinExistence type="inferred from homology"/>
<dbReference type="GO" id="GO:0004311">
    <property type="term" value="F:geranylgeranyl diphosphate synthase activity"/>
    <property type="evidence" value="ECO:0007669"/>
    <property type="project" value="UniProtKB-EC"/>
</dbReference>
<dbReference type="EC" id="2.5.1.1" evidence="8"/>
<dbReference type="EC" id="2.5.1.10" evidence="8"/>
<dbReference type="PANTHER" id="PTHR43281">
    <property type="entry name" value="FARNESYL DIPHOSPHATE SYNTHASE"/>
    <property type="match status" value="1"/>
</dbReference>
<dbReference type="GO" id="GO:0004161">
    <property type="term" value="F:dimethylallyltranstransferase activity"/>
    <property type="evidence" value="ECO:0007669"/>
    <property type="project" value="UniProtKB-EC"/>
</dbReference>
<evidence type="ECO:0000313" key="9">
    <source>
        <dbReference type="Proteomes" id="UP001519306"/>
    </source>
</evidence>
<protein>
    <submittedName>
        <fullName evidence="8">Geranylgeranyl diphosphate synthase type II</fullName>
        <ecNumber evidence="8">2.5.1.1</ecNumber>
        <ecNumber evidence="8">2.5.1.10</ecNumber>
        <ecNumber evidence="8">2.5.1.29</ecNumber>
    </submittedName>
</protein>
<dbReference type="SFLD" id="SFLDS00005">
    <property type="entry name" value="Isoprenoid_Synthase_Type_I"/>
    <property type="match status" value="1"/>
</dbReference>
<evidence type="ECO:0000256" key="6">
    <source>
        <dbReference type="ARBA" id="ARBA00023229"/>
    </source>
</evidence>
<evidence type="ECO:0000256" key="2">
    <source>
        <dbReference type="ARBA" id="ARBA00006706"/>
    </source>
</evidence>
<keyword evidence="9" id="KW-1185">Reference proteome</keyword>
<gene>
    <name evidence="8" type="ORF">J2Z71_000519</name>
</gene>
<accession>A0ABS4KEC8</accession>
<evidence type="ECO:0000256" key="1">
    <source>
        <dbReference type="ARBA" id="ARBA00001946"/>
    </source>
</evidence>
<comment type="cofactor">
    <cofactor evidence="1">
        <name>Mg(2+)</name>
        <dbReference type="ChEBI" id="CHEBI:18420"/>
    </cofactor>
</comment>
<reference evidence="8 9" key="1">
    <citation type="submission" date="2021-03" db="EMBL/GenBank/DDBJ databases">
        <title>Genomic Encyclopedia of Type Strains, Phase IV (KMG-IV): sequencing the most valuable type-strain genomes for metagenomic binning, comparative biology and taxonomic classification.</title>
        <authorList>
            <person name="Goeker M."/>
        </authorList>
    </citation>
    <scope>NUCLEOTIDE SEQUENCE [LARGE SCALE GENOMIC DNA]</scope>
    <source>
        <strain evidence="8 9">DSM 27563</strain>
    </source>
</reference>
<dbReference type="InterPro" id="IPR008949">
    <property type="entry name" value="Isoprenoid_synthase_dom_sf"/>
</dbReference>
<dbReference type="Pfam" id="PF00348">
    <property type="entry name" value="polyprenyl_synt"/>
    <property type="match status" value="1"/>
</dbReference>
<dbReference type="GO" id="GO:0004337">
    <property type="term" value="F:(2E,6E)-farnesyl diphosphate synthase activity"/>
    <property type="evidence" value="ECO:0007669"/>
    <property type="project" value="UniProtKB-EC"/>
</dbReference>
<dbReference type="EC" id="2.5.1.29" evidence="8"/>
<dbReference type="CDD" id="cd00685">
    <property type="entry name" value="Trans_IPPS_HT"/>
    <property type="match status" value="1"/>
</dbReference>
<dbReference type="EMBL" id="JAGGLJ010000004">
    <property type="protein sequence ID" value="MBP2024994.1"/>
    <property type="molecule type" value="Genomic_DNA"/>
</dbReference>
<keyword evidence="4" id="KW-0479">Metal-binding</keyword>
<comment type="similarity">
    <text evidence="2 7">Belongs to the FPP/GGPP synthase family.</text>
</comment>
<evidence type="ECO:0000256" key="3">
    <source>
        <dbReference type="ARBA" id="ARBA00022679"/>
    </source>
</evidence>
<evidence type="ECO:0000256" key="4">
    <source>
        <dbReference type="ARBA" id="ARBA00022723"/>
    </source>
</evidence>
<dbReference type="SFLD" id="SFLDG01017">
    <property type="entry name" value="Polyprenyl_Transferase_Like"/>
    <property type="match status" value="1"/>
</dbReference>
<keyword evidence="6" id="KW-0414">Isoprene biosynthesis</keyword>
<evidence type="ECO:0000256" key="7">
    <source>
        <dbReference type="RuleBase" id="RU004466"/>
    </source>
</evidence>
<dbReference type="InterPro" id="IPR033749">
    <property type="entry name" value="Polyprenyl_synt_CS"/>
</dbReference>